<evidence type="ECO:0000313" key="1">
    <source>
        <dbReference type="EMBL" id="KAJ8004868.1"/>
    </source>
</evidence>
<organism evidence="1 2">
    <name type="scientific">Dallia pectoralis</name>
    <name type="common">Alaska blackfish</name>
    <dbReference type="NCBI Taxonomy" id="75939"/>
    <lineage>
        <taxon>Eukaryota</taxon>
        <taxon>Metazoa</taxon>
        <taxon>Chordata</taxon>
        <taxon>Craniata</taxon>
        <taxon>Vertebrata</taxon>
        <taxon>Euteleostomi</taxon>
        <taxon>Actinopterygii</taxon>
        <taxon>Neopterygii</taxon>
        <taxon>Teleostei</taxon>
        <taxon>Protacanthopterygii</taxon>
        <taxon>Esociformes</taxon>
        <taxon>Umbridae</taxon>
        <taxon>Dallia</taxon>
    </lineage>
</organism>
<proteinExistence type="predicted"/>
<reference evidence="1" key="1">
    <citation type="submission" date="2021-05" db="EMBL/GenBank/DDBJ databases">
        <authorList>
            <person name="Pan Q."/>
            <person name="Jouanno E."/>
            <person name="Zahm M."/>
            <person name="Klopp C."/>
            <person name="Cabau C."/>
            <person name="Louis A."/>
            <person name="Berthelot C."/>
            <person name="Parey E."/>
            <person name="Roest Crollius H."/>
            <person name="Montfort J."/>
            <person name="Robinson-Rechavi M."/>
            <person name="Bouchez O."/>
            <person name="Lampietro C."/>
            <person name="Lopez Roques C."/>
            <person name="Donnadieu C."/>
            <person name="Postlethwait J."/>
            <person name="Bobe J."/>
            <person name="Dillon D."/>
            <person name="Chandos A."/>
            <person name="von Hippel F."/>
            <person name="Guiguen Y."/>
        </authorList>
    </citation>
    <scope>NUCLEOTIDE SEQUENCE</scope>
    <source>
        <strain evidence="1">YG-Jan2019</strain>
    </source>
</reference>
<comment type="caution">
    <text evidence="1">The sequence shown here is derived from an EMBL/GenBank/DDBJ whole genome shotgun (WGS) entry which is preliminary data.</text>
</comment>
<name>A0ACC2GN31_DALPE</name>
<evidence type="ECO:0000313" key="2">
    <source>
        <dbReference type="Proteomes" id="UP001157502"/>
    </source>
</evidence>
<keyword evidence="2" id="KW-1185">Reference proteome</keyword>
<gene>
    <name evidence="1" type="ORF">DPEC_G00140770</name>
</gene>
<protein>
    <submittedName>
        <fullName evidence="1">Uncharacterized protein</fullName>
    </submittedName>
</protein>
<sequence>MIVGSSALIWDLLPFGFRKGNMDGDLFMECEEEELEPWQQVYDEVEEDEEELEFIEGDVDNGCDASSTAQRIPVPSVHSVNSLVAHHVPGTVSNPVLPSASLLTNTASPVVSSMISQFMGNPSMPTGLVQGQRLIHIQTPTGLSTMLLPQAGNTGAGPANTQQIFFTQGFPVHNVRPAQKPMGLVLNLQQGQMIRPITLLSGPGGQFFAPAIGMPQVVTQPAQIRPTTAPSGGATHVPTSTFATMHIPATLTIHTTGFAGNTTTTPTTTAGPPGSRPTAYCLPLQPRSVTLQSQNQQVVMNNSHASGPMATLLSQNNKGDQVVKICPRCGAQFKKQEALQHHVCSCFTDLGNTALPSTSVGPLNPLSERPQAPASNPDPSQNVVMFVDDFYYGRFEGEPAAVDSPTSKRGHSFKCMLCPKMSKSNVRLMDHIMLHPEMTQSLDPLTFCEHCFRQFSTTAQLQHHVKNVHGPTQSSSCCKICEWAFDSEPLFLNHMKSTHKPGEMPYICQVCGYRSSFYSDVFKHFRSAHAMTRNQLCVYCLKVFKSPNSYQQHHLRHQGTQLSHCNKCRLQFVSSSDRMEHKTRHHRTFRKPKQLEGLQPGTKVTIRSYVHHKVGLPKNIPMDYKTTGPTPQAGQPNINNMQNKLCQSKPSPQTMQTTTRKSTKQLDLLNKFQKQRLFADKQRCMECSVDVSSFPDHYPTFVHCAVCPFSTCCSRSYADHMITNHAPSMKTKHTPLHKQAPPCYLKLRCGRCDFVSLTGDRMAEHLAQLPGHDSSSCTPNEYLESDINFYKEDEEKTGVDLEVRPVWALMENWREPSGDDRQLASVHDFAESSGPSHSLHKNSDAIDYFNLLFPYTLMELIARETNAYAKTLQFLGQRDLDWVPVTAHEIKGFIGLSILMGLQSLPETANHWSWQHNDNCHTFFRAMSFNRFQQISANMRLGSMLVSEENEGGRDRLHVFRPMLSILGESMWNAYQPNRCLTIDRALLPSLETEAGHAKVFPKAQPGVWLLCDSKSGYCHRLLVHTQSERNVKDLGFSVVTTLVEALQDKNHQLFLGSSLASVPLMEKLLDEGIYASSSFPPPSPILPKELWECGQLQKPGDFLQRQFGPLLATRWKDTKEMGCLSTNASPGQPDRVWRKSQINVGKLSPIDRPLAFRLLQENMRGVDICKQLLACNPLGGLPLDKQWRSLFWFLVNLSIVNAFIVLRESRKDNPPPWVQDGLFSQASFRKRLGHQLAKCAERQARIYSEIKEGPMGSRDVALQARQNTLRHRLVKLTAKTKRCKNCNLKNLRHESVFGCIVCKANLCKRSSCFWEYHGFSPRHLGSPKVGFINEDSRNSVEADHGDDESEWGPLGPESDLDEAMAPVEDVGTDTDDEEAGFEDPSTNKVESKQRPVLSEPPDAPQVERPLVPEQEDTLSVRLLRIVLFALCCGVREAAKQLSTQPNLIRGWLKAKEKQLARDGRALGKVDAVERMVEWVMAQREQQLPVNEKNLFQRALEIHSKGGQRSNLRISYDWAVSFMLQHNLGWQAVGQAATLSRRLPRSMEDNVNSFTKFTRTHIQAHHLPHSSIAAMDELSVFLDVKALADPAKVDKEGALQLVGTRDPVVTIYLTSLASGTMLPTLVLFKGKFSEMQDNGLPNSVLLRAKVEGFTKDEELALWESLVWRKHVQDQSLSAKSMLILDSHRGHMTKDFLTSLGATSTLPAVVPAGCTCRLQPLEMCLRPVLQSYLLARWTQLASEGGAAGASHKDLVQLLVAWLVEALACVDKLPDMLQQSFRLTDVVPVPKDQEIAENLAETQSKLMDTLREALLGLENVEPQSPMELAQEDNVGTEDSEATVEQAVIDQQDVGQAFASKSRLLAKPVGSPEQIHIHSTAEQTNRKRGSLGTPWTNTLCKMATHCTGCGPGFKSPLDAMKGPREEIVYLPCIYRNTGIQKPDYLATVDVDQKSPTYCQVIHRLPMPNLNDEIHHSGWNACSSCFGDSSRKRNRLILPSLISSRIYVVDTGTDPRAPRMHKMVEPTDVFWKTGLANPHTSHCLGSGQIMISSMGDPSGNGKGGFILLDGETFEVVGNWELPGEATPFGYDFWYQPRHNVMMSTEWGTPKVLAYGFNPEDVKKGHYGSKIHVWDWTTHKRLQSLDLGEEGAIPLEIRFLHNPAASEGYVGCALQGNVFHFHKTSKGDWAAEKVISVPIKKVEGWILPEMPSLITDILISLDDRFLYFSNWLHGDIRQYDITDRKKPRLTGQVFLGGSIQNDGPVRVLEDPEHQKQPPPRIIKGKRIQGSPQMLQLSLDGKRLYVTTSLYSGWDKQFYPEMIKEGSVMMQIDVNTAHGGLVVNENFLVDFGKEPEGPALAHELRYPGGDCTSDIWL</sequence>
<dbReference type="EMBL" id="CM055738">
    <property type="protein sequence ID" value="KAJ8004868.1"/>
    <property type="molecule type" value="Genomic_DNA"/>
</dbReference>
<dbReference type="Proteomes" id="UP001157502">
    <property type="component" value="Chromosome 11"/>
</dbReference>
<accession>A0ACC2GN31</accession>